<sequence>MAARSKDGAAAAGNPSAATANADPIDWARHFWRRHGLGESEEAFIAMSSVLRFHRLIVEATESRLRPHKLNITDYMLLMTLQLSETGTRLISQLARSLMVHPSTATLATDRLEALGVIARGPHPTDRRAIQVSITAKGRTLLAQVTGELREIDFGLVGSDVDDQVQLIEVLTRLRLAAGDSDAPLKAPRAGSR</sequence>
<dbReference type="Gene3D" id="1.10.10.10">
    <property type="entry name" value="Winged helix-like DNA-binding domain superfamily/Winged helix DNA-binding domain"/>
    <property type="match status" value="1"/>
</dbReference>
<proteinExistence type="predicted"/>
<dbReference type="PRINTS" id="PR00598">
    <property type="entry name" value="HTHMARR"/>
</dbReference>
<gene>
    <name evidence="2" type="ORF">F8568_023075</name>
</gene>
<dbReference type="PROSITE" id="PS50995">
    <property type="entry name" value="HTH_MARR_2"/>
    <property type="match status" value="1"/>
</dbReference>
<dbReference type="InterPro" id="IPR000835">
    <property type="entry name" value="HTH_MarR-typ"/>
</dbReference>
<protein>
    <submittedName>
        <fullName evidence="2">MarR family transcriptional regulator</fullName>
    </submittedName>
</protein>
<dbReference type="EMBL" id="WBMS02000018">
    <property type="protein sequence ID" value="MWA03206.1"/>
    <property type="molecule type" value="Genomic_DNA"/>
</dbReference>
<dbReference type="AlphaFoldDB" id="A0A6I4MLW2"/>
<dbReference type="Proteomes" id="UP000462055">
    <property type="component" value="Unassembled WGS sequence"/>
</dbReference>
<dbReference type="PANTHER" id="PTHR33164">
    <property type="entry name" value="TRANSCRIPTIONAL REGULATOR, MARR FAMILY"/>
    <property type="match status" value="1"/>
</dbReference>
<dbReference type="SUPFAM" id="SSF46785">
    <property type="entry name" value="Winged helix' DNA-binding domain"/>
    <property type="match status" value="1"/>
</dbReference>
<dbReference type="InterPro" id="IPR036390">
    <property type="entry name" value="WH_DNA-bd_sf"/>
</dbReference>
<dbReference type="GO" id="GO:0006950">
    <property type="term" value="P:response to stress"/>
    <property type="evidence" value="ECO:0007669"/>
    <property type="project" value="TreeGrafter"/>
</dbReference>
<keyword evidence="3" id="KW-1185">Reference proteome</keyword>
<evidence type="ECO:0000259" key="1">
    <source>
        <dbReference type="PROSITE" id="PS50995"/>
    </source>
</evidence>
<dbReference type="InterPro" id="IPR036388">
    <property type="entry name" value="WH-like_DNA-bd_sf"/>
</dbReference>
<dbReference type="InterPro" id="IPR039422">
    <property type="entry name" value="MarR/SlyA-like"/>
</dbReference>
<reference evidence="2" key="1">
    <citation type="submission" date="2019-12" db="EMBL/GenBank/DDBJ databases">
        <title>Actinomadura physcomitrii sp. nov., a novel actinomycete isolated from moss [Physcomitrium sphaericum (Ludw) Fuernr].</title>
        <authorList>
            <person name="Zhuang X."/>
        </authorList>
    </citation>
    <scope>NUCLEOTIDE SEQUENCE [LARGE SCALE GENOMIC DNA]</scope>
    <source>
        <strain evidence="2">LD22</strain>
    </source>
</reference>
<dbReference type="RefSeq" id="WP_151595751.1">
    <property type="nucleotide sequence ID" value="NZ_WBMS02000018.1"/>
</dbReference>
<accession>A0A6I4MLW2</accession>
<dbReference type="PANTHER" id="PTHR33164:SF101">
    <property type="entry name" value="TRANSCRIPTIONAL REPRESSOR MPRA"/>
    <property type="match status" value="1"/>
</dbReference>
<organism evidence="2 3">
    <name type="scientific">Actinomadura physcomitrii</name>
    <dbReference type="NCBI Taxonomy" id="2650748"/>
    <lineage>
        <taxon>Bacteria</taxon>
        <taxon>Bacillati</taxon>
        <taxon>Actinomycetota</taxon>
        <taxon>Actinomycetes</taxon>
        <taxon>Streptosporangiales</taxon>
        <taxon>Thermomonosporaceae</taxon>
        <taxon>Actinomadura</taxon>
    </lineage>
</organism>
<comment type="caution">
    <text evidence="2">The sequence shown here is derived from an EMBL/GenBank/DDBJ whole genome shotgun (WGS) entry which is preliminary data.</text>
</comment>
<feature type="domain" description="HTH marR-type" evidence="1">
    <location>
        <begin position="40"/>
        <end position="176"/>
    </location>
</feature>
<dbReference type="SMART" id="SM00347">
    <property type="entry name" value="HTH_MARR"/>
    <property type="match status" value="1"/>
</dbReference>
<dbReference type="GO" id="GO:0003700">
    <property type="term" value="F:DNA-binding transcription factor activity"/>
    <property type="evidence" value="ECO:0007669"/>
    <property type="project" value="InterPro"/>
</dbReference>
<evidence type="ECO:0000313" key="2">
    <source>
        <dbReference type="EMBL" id="MWA03206.1"/>
    </source>
</evidence>
<dbReference type="Pfam" id="PF01047">
    <property type="entry name" value="MarR"/>
    <property type="match status" value="1"/>
</dbReference>
<evidence type="ECO:0000313" key="3">
    <source>
        <dbReference type="Proteomes" id="UP000462055"/>
    </source>
</evidence>
<name>A0A6I4MLW2_9ACTN</name>